<gene>
    <name evidence="2" type="ORF">Vbra_18153</name>
</gene>
<dbReference type="VEuPathDB" id="CryptoDB:Vbra_18153"/>
<dbReference type="EMBL" id="CDMY01000698">
    <property type="protein sequence ID" value="CEM30582.1"/>
    <property type="molecule type" value="Genomic_DNA"/>
</dbReference>
<feature type="compositionally biased region" description="Polar residues" evidence="1">
    <location>
        <begin position="114"/>
        <end position="128"/>
    </location>
</feature>
<dbReference type="InParanoid" id="A0A0G4GKL7"/>
<proteinExistence type="predicted"/>
<reference evidence="2 3" key="1">
    <citation type="submission" date="2014-11" db="EMBL/GenBank/DDBJ databases">
        <authorList>
            <person name="Zhu J."/>
            <person name="Qi W."/>
            <person name="Song R."/>
        </authorList>
    </citation>
    <scope>NUCLEOTIDE SEQUENCE [LARGE SCALE GENOMIC DNA]</scope>
</reference>
<accession>A0A0G4GKL7</accession>
<name>A0A0G4GKL7_VITBC</name>
<feature type="region of interest" description="Disordered" evidence="1">
    <location>
        <begin position="99"/>
        <end position="128"/>
    </location>
</feature>
<dbReference type="Proteomes" id="UP000041254">
    <property type="component" value="Unassembled WGS sequence"/>
</dbReference>
<organism evidence="2 3">
    <name type="scientific">Vitrella brassicaformis (strain CCMP3155)</name>
    <dbReference type="NCBI Taxonomy" id="1169540"/>
    <lineage>
        <taxon>Eukaryota</taxon>
        <taxon>Sar</taxon>
        <taxon>Alveolata</taxon>
        <taxon>Colpodellida</taxon>
        <taxon>Vitrellaceae</taxon>
        <taxon>Vitrella</taxon>
    </lineage>
</organism>
<evidence type="ECO:0000256" key="1">
    <source>
        <dbReference type="SAM" id="MobiDB-lite"/>
    </source>
</evidence>
<evidence type="ECO:0000313" key="2">
    <source>
        <dbReference type="EMBL" id="CEM30582.1"/>
    </source>
</evidence>
<sequence length="128" mass="14283">MSQWAEDIDVFSPSNFVFITTNKDITHAKNFKSGRVFDFQRVIGEQRYWLNAIFLAKHGCTAALEELHGRLMRRQHDDGRDLSIAKKTTTSKNAKVNVSSNAMGGTIGPPTLLKASTNMQPPSASMHF</sequence>
<evidence type="ECO:0000313" key="3">
    <source>
        <dbReference type="Proteomes" id="UP000041254"/>
    </source>
</evidence>
<keyword evidence="3" id="KW-1185">Reference proteome</keyword>
<dbReference type="AlphaFoldDB" id="A0A0G4GKL7"/>
<protein>
    <submittedName>
        <fullName evidence="2">Uncharacterized protein</fullName>
    </submittedName>
</protein>